<proteinExistence type="predicted"/>
<gene>
    <name evidence="1" type="ORF">ANTHELSMS3_02720</name>
</gene>
<evidence type="ECO:0000313" key="1">
    <source>
        <dbReference type="EMBL" id="ASP21375.1"/>
    </source>
</evidence>
<reference evidence="1 2" key="1">
    <citation type="submission" date="2017-07" db="EMBL/GenBank/DDBJ databases">
        <title>Genome Sequence of Antarctobacter heliothermus Strain SMS3 Isolated from a culture of the Diatom Skeletonema marinoi.</title>
        <authorList>
            <person name="Topel M."/>
            <person name="Pinder M.I.M."/>
            <person name="Johansson O.N."/>
            <person name="Kourtchenko O."/>
            <person name="Godhe A."/>
            <person name="Clarke A.K."/>
        </authorList>
    </citation>
    <scope>NUCLEOTIDE SEQUENCE [LARGE SCALE GENOMIC DNA]</scope>
    <source>
        <strain evidence="1 2">SMS3</strain>
    </source>
</reference>
<dbReference type="Proteomes" id="UP000203589">
    <property type="component" value="Chromosome"/>
</dbReference>
<organism evidence="1 2">
    <name type="scientific">Antarctobacter heliothermus</name>
    <dbReference type="NCBI Taxonomy" id="74033"/>
    <lineage>
        <taxon>Bacteria</taxon>
        <taxon>Pseudomonadati</taxon>
        <taxon>Pseudomonadota</taxon>
        <taxon>Alphaproteobacteria</taxon>
        <taxon>Rhodobacterales</taxon>
        <taxon>Roseobacteraceae</taxon>
        <taxon>Antarctobacter</taxon>
    </lineage>
</organism>
<accession>A0A222E5A1</accession>
<dbReference type="KEGG" id="aht:ANTHELSMS3_02720"/>
<protein>
    <submittedName>
        <fullName evidence="1">Acrylyl-CoA reductase AcuI</fullName>
        <ecNumber evidence="1">1.3.1.84</ecNumber>
    </submittedName>
</protein>
<dbReference type="GO" id="GO:0043957">
    <property type="term" value="F:acryloyl-CoA reductase (NADPH) activity"/>
    <property type="evidence" value="ECO:0007669"/>
    <property type="project" value="UniProtKB-EC"/>
</dbReference>
<dbReference type="Gene3D" id="3.90.180.10">
    <property type="entry name" value="Medium-chain alcohol dehydrogenases, catalytic domain"/>
    <property type="match status" value="1"/>
</dbReference>
<evidence type="ECO:0000313" key="2">
    <source>
        <dbReference type="Proteomes" id="UP000203589"/>
    </source>
</evidence>
<keyword evidence="2" id="KW-1185">Reference proteome</keyword>
<sequence length="99" mass="10611">MFSLNIVSGAEGTLAVQFTTLNDVDGRRIGPVGGLVRTCPLMPSMDFAGTVEAFSNDGYAPDDKLEWEISTAALTDVAQQRGEILKGQITSRIVKEIHA</sequence>
<dbReference type="EMBL" id="CP022540">
    <property type="protein sequence ID" value="ASP21375.1"/>
    <property type="molecule type" value="Genomic_DNA"/>
</dbReference>
<dbReference type="SUPFAM" id="SSF50129">
    <property type="entry name" value="GroES-like"/>
    <property type="match status" value="1"/>
</dbReference>
<dbReference type="InterPro" id="IPR011032">
    <property type="entry name" value="GroES-like_sf"/>
</dbReference>
<dbReference type="AlphaFoldDB" id="A0A222E5A1"/>
<dbReference type="EC" id="1.3.1.84" evidence="1"/>
<name>A0A222E5A1_9RHOB</name>
<keyword evidence="1" id="KW-0560">Oxidoreductase</keyword>